<dbReference type="GO" id="GO:0120147">
    <property type="term" value="F:formylglycine-generating oxidase activity"/>
    <property type="evidence" value="ECO:0007669"/>
    <property type="project" value="TreeGrafter"/>
</dbReference>
<dbReference type="PANTHER" id="PTHR23150:SF35">
    <property type="entry name" value="BLL6746 PROTEIN"/>
    <property type="match status" value="1"/>
</dbReference>
<feature type="domain" description="Sulfatase-modifying factor enzyme-like" evidence="1">
    <location>
        <begin position="77"/>
        <end position="303"/>
    </location>
</feature>
<dbReference type="Pfam" id="PF03781">
    <property type="entry name" value="FGE-sulfatase"/>
    <property type="match status" value="1"/>
</dbReference>
<accession>A0A839HDY4</accession>
<dbReference type="AlphaFoldDB" id="A0A839HDY4"/>
<evidence type="ECO:0000313" key="3">
    <source>
        <dbReference type="Proteomes" id="UP000548632"/>
    </source>
</evidence>
<evidence type="ECO:0000259" key="1">
    <source>
        <dbReference type="Pfam" id="PF03781"/>
    </source>
</evidence>
<dbReference type="SUPFAM" id="SSF56436">
    <property type="entry name" value="C-type lectin-like"/>
    <property type="match status" value="1"/>
</dbReference>
<dbReference type="InterPro" id="IPR042095">
    <property type="entry name" value="SUMF_sf"/>
</dbReference>
<reference evidence="2 3" key="1">
    <citation type="journal article" date="2020" name="Arch. Microbiol.">
        <title>The genome sequence of the giant phototrophic gammaproteobacterium Thiospirillum jenense gives insight into its physiological properties and phylogenetic relationships.</title>
        <authorList>
            <person name="Imhoff J.F."/>
            <person name="Meyer T.E."/>
            <person name="Kyndt J.A."/>
        </authorList>
    </citation>
    <scope>NUCLEOTIDE SEQUENCE [LARGE SCALE GENOMIC DNA]</scope>
    <source>
        <strain evidence="2 3">DSM 216</strain>
    </source>
</reference>
<dbReference type="EMBL" id="JABVCQ010000006">
    <property type="protein sequence ID" value="MBB1125387.1"/>
    <property type="molecule type" value="Genomic_DNA"/>
</dbReference>
<keyword evidence="3" id="KW-1185">Reference proteome</keyword>
<dbReference type="Proteomes" id="UP000548632">
    <property type="component" value="Unassembled WGS sequence"/>
</dbReference>
<name>A0A839HDY4_9GAMM</name>
<evidence type="ECO:0000313" key="2">
    <source>
        <dbReference type="EMBL" id="MBB1125387.1"/>
    </source>
</evidence>
<dbReference type="InterPro" id="IPR005532">
    <property type="entry name" value="SUMF_dom"/>
</dbReference>
<proteinExistence type="predicted"/>
<gene>
    <name evidence="2" type="ORF">HUK38_03965</name>
</gene>
<protein>
    <submittedName>
        <fullName evidence="2">SUMF1/EgtB/PvdO family nonheme iron enzyme</fullName>
    </submittedName>
</protein>
<dbReference type="PANTHER" id="PTHR23150">
    <property type="entry name" value="SULFATASE MODIFYING FACTOR 1, 2"/>
    <property type="match status" value="1"/>
</dbReference>
<dbReference type="Gene3D" id="3.90.1580.10">
    <property type="entry name" value="paralog of FGE (formylglycine-generating enzyme)"/>
    <property type="match status" value="1"/>
</dbReference>
<comment type="caution">
    <text evidence="2">The sequence shown here is derived from an EMBL/GenBank/DDBJ whole genome shotgun (WGS) entry which is preliminary data.</text>
</comment>
<dbReference type="InterPro" id="IPR051043">
    <property type="entry name" value="Sulfatase_Mod_Factor_Kinase"/>
</dbReference>
<organism evidence="2 3">
    <name type="scientific">Thiospirillum jenense</name>
    <dbReference type="NCBI Taxonomy" id="1653858"/>
    <lineage>
        <taxon>Bacteria</taxon>
        <taxon>Pseudomonadati</taxon>
        <taxon>Pseudomonadota</taxon>
        <taxon>Gammaproteobacteria</taxon>
        <taxon>Chromatiales</taxon>
        <taxon>Chromatiaceae</taxon>
        <taxon>Thiospirillum</taxon>
    </lineage>
</organism>
<dbReference type="InterPro" id="IPR016187">
    <property type="entry name" value="CTDL_fold"/>
</dbReference>
<sequence>MFDETTIANHFNPLAPLVGEPYLTDTAQPVTAAPAPAANPPPAGDVPALPADAALAQSIVLPSPADAVADPVRDPNGPEMVVIHPARFAMGDPIGMSDSDARPVRAVQLDGYLIGVNEVTFNEYDRFVHATNARRPNDFGWGRGSRPVVDVSWEEVQTYLKWLSQQTGHTYRLPSEAEWEYAARGSSASSYWWGAGSAENRAVCFDCGTRWDRVSTAPAGSFAANPFGLRDTAGNAYEWVADCYRPTYHDAPASGAAVEDANCQYRVVRGGSFSSPSSAMRSHARNRFAATTHVDMIGFRVARSVGR</sequence>